<proteinExistence type="predicted"/>
<name>A0A8J5IWP0_9STRA</name>
<reference evidence="1" key="1">
    <citation type="submission" date="2021-01" db="EMBL/GenBank/DDBJ databases">
        <title>Phytophthora aleatoria, a newly-described species from Pinus radiata is distinct from Phytophthora cactorum isolates based on comparative genomics.</title>
        <authorList>
            <person name="Mcdougal R."/>
            <person name="Panda P."/>
            <person name="Williams N."/>
            <person name="Studholme D.J."/>
        </authorList>
    </citation>
    <scope>NUCLEOTIDE SEQUENCE</scope>
    <source>
        <strain evidence="1">NZFS 4037</strain>
    </source>
</reference>
<gene>
    <name evidence="1" type="ORF">JG688_00017919</name>
</gene>
<evidence type="ECO:0000313" key="2">
    <source>
        <dbReference type="Proteomes" id="UP000709295"/>
    </source>
</evidence>
<dbReference type="AlphaFoldDB" id="A0A8J5IWP0"/>
<organism evidence="1 2">
    <name type="scientific">Phytophthora aleatoria</name>
    <dbReference type="NCBI Taxonomy" id="2496075"/>
    <lineage>
        <taxon>Eukaryota</taxon>
        <taxon>Sar</taxon>
        <taxon>Stramenopiles</taxon>
        <taxon>Oomycota</taxon>
        <taxon>Peronosporomycetes</taxon>
        <taxon>Peronosporales</taxon>
        <taxon>Peronosporaceae</taxon>
        <taxon>Phytophthora</taxon>
    </lineage>
</organism>
<dbReference type="Proteomes" id="UP000709295">
    <property type="component" value="Unassembled WGS sequence"/>
</dbReference>
<evidence type="ECO:0000313" key="1">
    <source>
        <dbReference type="EMBL" id="KAG6942806.1"/>
    </source>
</evidence>
<comment type="caution">
    <text evidence="1">The sequence shown here is derived from an EMBL/GenBank/DDBJ whole genome shotgun (WGS) entry which is preliminary data.</text>
</comment>
<feature type="non-terminal residue" evidence="1">
    <location>
        <position position="1"/>
    </location>
</feature>
<dbReference type="EMBL" id="JAENGY010002941">
    <property type="protein sequence ID" value="KAG6942806.1"/>
    <property type="molecule type" value="Genomic_DNA"/>
</dbReference>
<sequence>VIVTDYKKAPTIPVLNSVLPRVLLYDATNLTPEHHRHYAEVHFRLMLSFTNSLLEKLGPAQPIQDAEVTFLSLRQVTVVRRALAQMNPLIPRSKLRFDDVSHRTTPYLLLVCTDNLDQENVPLYLQNIYAWCAVTGLHTRGYR</sequence>
<accession>A0A8J5IWP0</accession>
<keyword evidence="2" id="KW-1185">Reference proteome</keyword>
<protein>
    <submittedName>
        <fullName evidence="1">Uncharacterized protein</fullName>
    </submittedName>
</protein>